<dbReference type="EMBL" id="JBHSEC010000001">
    <property type="protein sequence ID" value="MFC4408964.1"/>
    <property type="molecule type" value="Genomic_DNA"/>
</dbReference>
<dbReference type="PRINTS" id="PR00040">
    <property type="entry name" value="HTHMERR"/>
</dbReference>
<gene>
    <name evidence="4" type="ORF">ACFOZY_00800</name>
</gene>
<dbReference type="PROSITE" id="PS00552">
    <property type="entry name" value="HTH_MERR_1"/>
    <property type="match status" value="1"/>
</dbReference>
<dbReference type="Proteomes" id="UP001595817">
    <property type="component" value="Unassembled WGS sequence"/>
</dbReference>
<protein>
    <submittedName>
        <fullName evidence="4">MerR family transcriptional regulator</fullName>
    </submittedName>
</protein>
<keyword evidence="2" id="KW-0175">Coiled coil</keyword>
<dbReference type="RefSeq" id="WP_378151216.1">
    <property type="nucleotide sequence ID" value="NZ_JBHSEC010000001.1"/>
</dbReference>
<feature type="coiled-coil region" evidence="2">
    <location>
        <begin position="87"/>
        <end position="114"/>
    </location>
</feature>
<evidence type="ECO:0000259" key="3">
    <source>
        <dbReference type="PROSITE" id="PS50937"/>
    </source>
</evidence>
<feature type="coiled-coil region" evidence="2">
    <location>
        <begin position="142"/>
        <end position="177"/>
    </location>
</feature>
<dbReference type="Pfam" id="PF13411">
    <property type="entry name" value="MerR_1"/>
    <property type="match status" value="1"/>
</dbReference>
<feature type="domain" description="HTH merR-type" evidence="3">
    <location>
        <begin position="4"/>
        <end position="73"/>
    </location>
</feature>
<dbReference type="PANTHER" id="PTHR30204">
    <property type="entry name" value="REDOX-CYCLING DRUG-SENSING TRANSCRIPTIONAL ACTIVATOR SOXR"/>
    <property type="match status" value="1"/>
</dbReference>
<reference evidence="5" key="1">
    <citation type="journal article" date="2019" name="Int. J. Syst. Evol. Microbiol.">
        <title>The Global Catalogue of Microorganisms (GCM) 10K type strain sequencing project: providing services to taxonomists for standard genome sequencing and annotation.</title>
        <authorList>
            <consortium name="The Broad Institute Genomics Platform"/>
            <consortium name="The Broad Institute Genome Sequencing Center for Infectious Disease"/>
            <person name="Wu L."/>
            <person name="Ma J."/>
        </authorList>
    </citation>
    <scope>NUCLEOTIDE SEQUENCE [LARGE SCALE GENOMIC DNA]</scope>
    <source>
        <strain evidence="5">CCUG 59778</strain>
    </source>
</reference>
<dbReference type="InterPro" id="IPR000551">
    <property type="entry name" value="MerR-type_HTH_dom"/>
</dbReference>
<dbReference type="Gene3D" id="1.10.1660.10">
    <property type="match status" value="1"/>
</dbReference>
<dbReference type="PROSITE" id="PS50937">
    <property type="entry name" value="HTH_MERR_2"/>
    <property type="match status" value="1"/>
</dbReference>
<evidence type="ECO:0000313" key="4">
    <source>
        <dbReference type="EMBL" id="MFC4408964.1"/>
    </source>
</evidence>
<comment type="caution">
    <text evidence="4">The sequence shown here is derived from an EMBL/GenBank/DDBJ whole genome shotgun (WGS) entry which is preliminary data.</text>
</comment>
<name>A0ABV8X1H7_9LACT</name>
<accession>A0ABV8X1H7</accession>
<evidence type="ECO:0000256" key="2">
    <source>
        <dbReference type="SAM" id="Coils"/>
    </source>
</evidence>
<dbReference type="SMART" id="SM00422">
    <property type="entry name" value="HTH_MERR"/>
    <property type="match status" value="1"/>
</dbReference>
<sequence>MKQYWKVGQLAKLTGLTVRTLRYYDQIGLFSPSDYSQSGHRLYNKQDLSKLQKILSLKHIGLALEDIQTYLSNSFSFNASEILSIQITRLQEDIQKQQDLLNELTNALALTQSQQALSVEELTKLLGVMKMNKEKYFSKDQLEQMKKQYDDMDKEELKEAEQKFNLIMKKLRNHMEQGTLSTDKDVQSLANQWKDLAGMSLPQNDYSFIKATEKFHEENPGNELQHGVDAKIYQYISRALQSN</sequence>
<evidence type="ECO:0000256" key="1">
    <source>
        <dbReference type="ARBA" id="ARBA00023125"/>
    </source>
</evidence>
<dbReference type="PANTHER" id="PTHR30204:SF90">
    <property type="entry name" value="HTH-TYPE TRANSCRIPTIONAL ACTIVATOR MTA"/>
    <property type="match status" value="1"/>
</dbReference>
<dbReference type="SUPFAM" id="SSF46955">
    <property type="entry name" value="Putative DNA-binding domain"/>
    <property type="match status" value="1"/>
</dbReference>
<dbReference type="InterPro" id="IPR012925">
    <property type="entry name" value="TipAS_dom"/>
</dbReference>
<dbReference type="Pfam" id="PF07739">
    <property type="entry name" value="TipAS"/>
    <property type="match status" value="1"/>
</dbReference>
<dbReference type="InterPro" id="IPR009061">
    <property type="entry name" value="DNA-bd_dom_put_sf"/>
</dbReference>
<proteinExistence type="predicted"/>
<keyword evidence="5" id="KW-1185">Reference proteome</keyword>
<dbReference type="InterPro" id="IPR047057">
    <property type="entry name" value="MerR_fam"/>
</dbReference>
<organism evidence="4 5">
    <name type="scientific">Chungangia koreensis</name>
    <dbReference type="NCBI Taxonomy" id="752657"/>
    <lineage>
        <taxon>Bacteria</taxon>
        <taxon>Bacillati</taxon>
        <taxon>Bacillota</taxon>
        <taxon>Bacilli</taxon>
        <taxon>Lactobacillales</taxon>
        <taxon>Chungangia</taxon>
    </lineage>
</organism>
<dbReference type="CDD" id="cd01106">
    <property type="entry name" value="HTH_TipAL-Mta"/>
    <property type="match status" value="1"/>
</dbReference>
<keyword evidence="1" id="KW-0238">DNA-binding</keyword>
<evidence type="ECO:0000313" key="5">
    <source>
        <dbReference type="Proteomes" id="UP001595817"/>
    </source>
</evidence>